<evidence type="ECO:0000256" key="4">
    <source>
        <dbReference type="ARBA" id="ARBA00022840"/>
    </source>
</evidence>
<comment type="similarity">
    <text evidence="1">Belongs to the ABC transporter superfamily.</text>
</comment>
<proteinExistence type="inferred from homology"/>
<gene>
    <name evidence="6" type="ORF">MD535_21225</name>
</gene>
<dbReference type="Gene3D" id="3.40.50.300">
    <property type="entry name" value="P-loop containing nucleotide triphosphate hydrolases"/>
    <property type="match status" value="1"/>
</dbReference>
<dbReference type="Pfam" id="PF00005">
    <property type="entry name" value="ABC_tran"/>
    <property type="match status" value="1"/>
</dbReference>
<accession>A0A9X3CS77</accession>
<dbReference type="SUPFAM" id="SSF52540">
    <property type="entry name" value="P-loop containing nucleoside triphosphate hydrolases"/>
    <property type="match status" value="1"/>
</dbReference>
<dbReference type="PROSITE" id="PS00211">
    <property type="entry name" value="ABC_TRANSPORTER_1"/>
    <property type="match status" value="1"/>
</dbReference>
<feature type="domain" description="ABC transporter" evidence="5">
    <location>
        <begin position="5"/>
        <end position="236"/>
    </location>
</feature>
<keyword evidence="7" id="KW-1185">Reference proteome</keyword>
<dbReference type="PANTHER" id="PTHR42734">
    <property type="entry name" value="METAL TRANSPORT SYSTEM ATP-BINDING PROTEIN TM_0124-RELATED"/>
    <property type="match status" value="1"/>
</dbReference>
<dbReference type="InterPro" id="IPR003439">
    <property type="entry name" value="ABC_transporter-like_ATP-bd"/>
</dbReference>
<dbReference type="InterPro" id="IPR003593">
    <property type="entry name" value="AAA+_ATPase"/>
</dbReference>
<reference evidence="6" key="1">
    <citation type="submission" date="2022-02" db="EMBL/GenBank/DDBJ databases">
        <title>Vibrio sp. nov, a new bacterium isolated from seawater.</title>
        <authorList>
            <person name="Yuan Y."/>
        </authorList>
    </citation>
    <scope>NUCLEOTIDE SEQUENCE</scope>
    <source>
        <strain evidence="6">ZSDZ65</strain>
    </source>
</reference>
<dbReference type="SMART" id="SM00382">
    <property type="entry name" value="AAA"/>
    <property type="match status" value="1"/>
</dbReference>
<evidence type="ECO:0000256" key="1">
    <source>
        <dbReference type="ARBA" id="ARBA00005417"/>
    </source>
</evidence>
<dbReference type="AlphaFoldDB" id="A0A9X3CS77"/>
<sequence>MTIQLKAKQISMRFNTRVLFHIPELSIGPNDAVYLKGANGVGKTTLLKILAGLLKPSSGVITPKQGGFFNRLCSGAGRKDVIYLHQSAYLFDGTVYQNVVYGLKHRRQNAHDKRADVIAALRLVGLETLADEHVSVLSGGEKQRVAMARAWVLKPSILLMDEPSASLDQESIERLVTMAQDLLDLGSSIVVTSHQANRLTALCRKQWWIKDCTLIESPLLQVIDKSSVNKSAIKHANINQESTYAATSAD</sequence>
<dbReference type="GO" id="GO:0005524">
    <property type="term" value="F:ATP binding"/>
    <property type="evidence" value="ECO:0007669"/>
    <property type="project" value="UniProtKB-KW"/>
</dbReference>
<evidence type="ECO:0000259" key="5">
    <source>
        <dbReference type="PROSITE" id="PS50893"/>
    </source>
</evidence>
<protein>
    <submittedName>
        <fullName evidence="6">Energy-coupling factor ABC transporter ATP-binding protein</fullName>
    </submittedName>
</protein>
<dbReference type="GO" id="GO:0016887">
    <property type="term" value="F:ATP hydrolysis activity"/>
    <property type="evidence" value="ECO:0007669"/>
    <property type="project" value="InterPro"/>
</dbReference>
<keyword evidence="4 6" id="KW-0067">ATP-binding</keyword>
<evidence type="ECO:0000313" key="6">
    <source>
        <dbReference type="EMBL" id="MCW8348511.1"/>
    </source>
</evidence>
<evidence type="ECO:0000313" key="7">
    <source>
        <dbReference type="Proteomes" id="UP001155587"/>
    </source>
</evidence>
<dbReference type="RefSeq" id="WP_265677032.1">
    <property type="nucleotide sequence ID" value="NZ_JAKRRY010000040.1"/>
</dbReference>
<dbReference type="InterPro" id="IPR050153">
    <property type="entry name" value="Metal_Ion_Import_ABC"/>
</dbReference>
<keyword evidence="3" id="KW-0547">Nucleotide-binding</keyword>
<evidence type="ECO:0000256" key="3">
    <source>
        <dbReference type="ARBA" id="ARBA00022741"/>
    </source>
</evidence>
<keyword evidence="2" id="KW-0813">Transport</keyword>
<dbReference type="Proteomes" id="UP001155587">
    <property type="component" value="Unassembled WGS sequence"/>
</dbReference>
<dbReference type="InterPro" id="IPR017871">
    <property type="entry name" value="ABC_transporter-like_CS"/>
</dbReference>
<dbReference type="PROSITE" id="PS50893">
    <property type="entry name" value="ABC_TRANSPORTER_2"/>
    <property type="match status" value="1"/>
</dbReference>
<organism evidence="6 7">
    <name type="scientific">Vibrio qingdaonensis</name>
    <dbReference type="NCBI Taxonomy" id="2829491"/>
    <lineage>
        <taxon>Bacteria</taxon>
        <taxon>Pseudomonadati</taxon>
        <taxon>Pseudomonadota</taxon>
        <taxon>Gammaproteobacteria</taxon>
        <taxon>Vibrionales</taxon>
        <taxon>Vibrionaceae</taxon>
        <taxon>Vibrio</taxon>
    </lineage>
</organism>
<dbReference type="EMBL" id="JAKRRY010000040">
    <property type="protein sequence ID" value="MCW8348511.1"/>
    <property type="molecule type" value="Genomic_DNA"/>
</dbReference>
<comment type="caution">
    <text evidence="6">The sequence shown here is derived from an EMBL/GenBank/DDBJ whole genome shotgun (WGS) entry which is preliminary data.</text>
</comment>
<name>A0A9X3CS77_9VIBR</name>
<evidence type="ECO:0000256" key="2">
    <source>
        <dbReference type="ARBA" id="ARBA00022448"/>
    </source>
</evidence>
<dbReference type="InterPro" id="IPR027417">
    <property type="entry name" value="P-loop_NTPase"/>
</dbReference>
<dbReference type="PANTHER" id="PTHR42734:SF17">
    <property type="entry name" value="METAL TRANSPORT SYSTEM ATP-BINDING PROTEIN TM_0124-RELATED"/>
    <property type="match status" value="1"/>
</dbReference>